<dbReference type="PATRIC" id="fig|1137280.3.peg.1766"/>
<evidence type="ECO:0000313" key="4">
    <source>
        <dbReference type="Proteomes" id="UP000035057"/>
    </source>
</evidence>
<evidence type="ECO:0000256" key="1">
    <source>
        <dbReference type="ARBA" id="ARBA00005578"/>
    </source>
</evidence>
<reference evidence="3 4" key="1">
    <citation type="submission" date="2012-12" db="EMBL/GenBank/DDBJ databases">
        <title>Genome assembly of Marinobacter sp. AK21.</title>
        <authorList>
            <person name="Khatri I."/>
            <person name="Kumar R."/>
            <person name="Vaidya B."/>
            <person name="Subramanian S."/>
            <person name="Pinnaka A."/>
        </authorList>
    </citation>
    <scope>NUCLEOTIDE SEQUENCE [LARGE SCALE GENOMIC DNA]</scope>
    <source>
        <strain evidence="3 4">AK21</strain>
    </source>
</reference>
<dbReference type="EMBL" id="ANIE01000005">
    <property type="protein sequence ID" value="KEF31601.1"/>
    <property type="molecule type" value="Genomic_DNA"/>
</dbReference>
<name>A0A072N2B1_9GAMM</name>
<evidence type="ECO:0000313" key="3">
    <source>
        <dbReference type="EMBL" id="KEF31601.1"/>
    </source>
</evidence>
<dbReference type="InterPro" id="IPR036065">
    <property type="entry name" value="BolA-like_sf"/>
</dbReference>
<dbReference type="STRING" id="1137280.D777_01950"/>
<accession>A0A072N2B1</accession>
<proteinExistence type="inferred from homology"/>
<protein>
    <submittedName>
        <fullName evidence="3">YrbA protein</fullName>
    </submittedName>
</protein>
<dbReference type="Pfam" id="PF01722">
    <property type="entry name" value="BolA"/>
    <property type="match status" value="1"/>
</dbReference>
<comment type="caution">
    <text evidence="3">The sequence shown here is derived from an EMBL/GenBank/DDBJ whole genome shotgun (WGS) entry which is preliminary data.</text>
</comment>
<dbReference type="OrthoDB" id="9812890at2"/>
<dbReference type="RefSeq" id="WP_036130751.1">
    <property type="nucleotide sequence ID" value="NZ_ANIE01000005.1"/>
</dbReference>
<comment type="similarity">
    <text evidence="1 2">Belongs to the BolA/IbaG family.</text>
</comment>
<gene>
    <name evidence="3" type="ORF">D777_01950</name>
</gene>
<dbReference type="PANTHER" id="PTHR46229">
    <property type="entry name" value="BOLA TRANSCRIPTION REGULATOR"/>
    <property type="match status" value="1"/>
</dbReference>
<dbReference type="PIRSF" id="PIRSF003113">
    <property type="entry name" value="BolA"/>
    <property type="match status" value="1"/>
</dbReference>
<dbReference type="PANTHER" id="PTHR46229:SF4">
    <property type="entry name" value="ACID STRESS PROTEIN IBAG"/>
    <property type="match status" value="1"/>
</dbReference>
<dbReference type="SUPFAM" id="SSF82657">
    <property type="entry name" value="BolA-like"/>
    <property type="match status" value="1"/>
</dbReference>
<keyword evidence="4" id="KW-1185">Reference proteome</keyword>
<dbReference type="Gene3D" id="3.30.300.90">
    <property type="entry name" value="BolA-like"/>
    <property type="match status" value="1"/>
</dbReference>
<organism evidence="3 4">
    <name type="scientific">Marinobacter nitratireducens</name>
    <dbReference type="NCBI Taxonomy" id="1137280"/>
    <lineage>
        <taxon>Bacteria</taxon>
        <taxon>Pseudomonadati</taxon>
        <taxon>Pseudomonadota</taxon>
        <taxon>Gammaproteobacteria</taxon>
        <taxon>Pseudomonadales</taxon>
        <taxon>Marinobacteraceae</taxon>
        <taxon>Marinobacter</taxon>
    </lineage>
</organism>
<dbReference type="InterPro" id="IPR050961">
    <property type="entry name" value="BolA/IbaG_stress_morph_reg"/>
</dbReference>
<dbReference type="InterPro" id="IPR002634">
    <property type="entry name" value="BolA"/>
</dbReference>
<evidence type="ECO:0000256" key="2">
    <source>
        <dbReference type="RuleBase" id="RU003860"/>
    </source>
</evidence>
<dbReference type="AlphaFoldDB" id="A0A072N2B1"/>
<sequence>MDATEVAELVKESLPGCEVQVQVDGTHYMVVVVGDVFEGLSTIKRQQLINKALFQQVMDGTIHALHPRAFTPAEWAERQG</sequence>
<dbReference type="Proteomes" id="UP000035057">
    <property type="component" value="Unassembled WGS sequence"/>
</dbReference>